<evidence type="ECO:0000256" key="11">
    <source>
        <dbReference type="RuleBase" id="RU361217"/>
    </source>
</evidence>
<evidence type="ECO:0000256" key="10">
    <source>
        <dbReference type="ARBA" id="ARBA00049055"/>
    </source>
</evidence>
<evidence type="ECO:0000256" key="5">
    <source>
        <dbReference type="ARBA" id="ARBA00022490"/>
    </source>
</evidence>
<evidence type="ECO:0000256" key="9">
    <source>
        <dbReference type="ARBA" id="ARBA00023002"/>
    </source>
</evidence>
<dbReference type="Gene3D" id="1.10.8.870">
    <property type="entry name" value="Alpha-glycerophosphate oxidase, cap domain"/>
    <property type="match status" value="1"/>
</dbReference>
<evidence type="ECO:0000256" key="6">
    <source>
        <dbReference type="ARBA" id="ARBA00022630"/>
    </source>
</evidence>
<dbReference type="Proteomes" id="UP000320791">
    <property type="component" value="Unassembled WGS sequence"/>
</dbReference>
<dbReference type="Gene3D" id="3.50.50.60">
    <property type="entry name" value="FAD/NAD(P)-binding domain"/>
    <property type="match status" value="1"/>
</dbReference>
<dbReference type="PRINTS" id="PR01001">
    <property type="entry name" value="FADG3PDH"/>
</dbReference>
<evidence type="ECO:0000259" key="13">
    <source>
        <dbReference type="Pfam" id="PF01266"/>
    </source>
</evidence>
<reference evidence="15 16" key="1">
    <citation type="submission" date="2019-08" db="EMBL/GenBank/DDBJ databases">
        <authorList>
            <person name="Lei W."/>
        </authorList>
    </citation>
    <scope>NUCLEOTIDE SEQUENCE [LARGE SCALE GENOMIC DNA]</scope>
    <source>
        <strain evidence="15 16">CCUG 58627</strain>
    </source>
</reference>
<feature type="region of interest" description="Disordered" evidence="12">
    <location>
        <begin position="595"/>
        <end position="616"/>
    </location>
</feature>
<organism evidence="15 16">
    <name type="scientific">Corynebacterium canis</name>
    <dbReference type="NCBI Taxonomy" id="679663"/>
    <lineage>
        <taxon>Bacteria</taxon>
        <taxon>Bacillati</taxon>
        <taxon>Actinomycetota</taxon>
        <taxon>Actinomycetes</taxon>
        <taxon>Mycobacteriales</taxon>
        <taxon>Corynebacteriaceae</taxon>
        <taxon>Corynebacterium</taxon>
    </lineage>
</organism>
<dbReference type="PANTHER" id="PTHR11985:SF31">
    <property type="entry name" value="GLYCEROL-3-PHOSPHATE DEHYDROGENASE 2"/>
    <property type="match status" value="1"/>
</dbReference>
<comment type="catalytic activity">
    <reaction evidence="10 11">
        <text>a quinone + sn-glycerol 3-phosphate = dihydroxyacetone phosphate + a quinol</text>
        <dbReference type="Rhea" id="RHEA:18977"/>
        <dbReference type="ChEBI" id="CHEBI:24646"/>
        <dbReference type="ChEBI" id="CHEBI:57597"/>
        <dbReference type="ChEBI" id="CHEBI:57642"/>
        <dbReference type="ChEBI" id="CHEBI:132124"/>
        <dbReference type="EC" id="1.1.5.3"/>
    </reaction>
</comment>
<dbReference type="Pfam" id="PF01266">
    <property type="entry name" value="DAO"/>
    <property type="match status" value="1"/>
</dbReference>
<dbReference type="InterPro" id="IPR000447">
    <property type="entry name" value="G3P_DH_FAD-dep"/>
</dbReference>
<dbReference type="GO" id="GO:0009331">
    <property type="term" value="C:glycerol-3-phosphate dehydrogenase (FAD) complex"/>
    <property type="evidence" value="ECO:0007669"/>
    <property type="project" value="UniProtKB-UniRule"/>
</dbReference>
<proteinExistence type="inferred from homology"/>
<comment type="subcellular location">
    <subcellularLocation>
        <location evidence="2">Cytoplasm</location>
    </subcellularLocation>
</comment>
<gene>
    <name evidence="15" type="ORF">FRX94_05150</name>
</gene>
<evidence type="ECO:0000259" key="14">
    <source>
        <dbReference type="Pfam" id="PF16901"/>
    </source>
</evidence>
<accession>A0A5C5ULC5</accession>
<dbReference type="EMBL" id="VOHM01000008">
    <property type="protein sequence ID" value="TWT26617.1"/>
    <property type="molecule type" value="Genomic_DNA"/>
</dbReference>
<keyword evidence="16" id="KW-1185">Reference proteome</keyword>
<dbReference type="FunFam" id="1.10.8.870:FF:000003">
    <property type="entry name" value="Glycerol-3-phosphate dehydrogenase"/>
    <property type="match status" value="1"/>
</dbReference>
<keyword evidence="8" id="KW-0274">FAD</keyword>
<dbReference type="GO" id="GO:0006071">
    <property type="term" value="P:glycerol metabolic process"/>
    <property type="evidence" value="ECO:0007669"/>
    <property type="project" value="UniProtKB-KW"/>
</dbReference>
<evidence type="ECO:0000256" key="4">
    <source>
        <dbReference type="ARBA" id="ARBA00013029"/>
    </source>
</evidence>
<keyword evidence="9 11" id="KW-0560">Oxidoreductase</keyword>
<comment type="caution">
    <text evidence="15">The sequence shown here is derived from an EMBL/GenBank/DDBJ whole genome shotgun (WGS) entry which is preliminary data.</text>
</comment>
<dbReference type="PANTHER" id="PTHR11985">
    <property type="entry name" value="GLYCEROL-3-PHOSPHATE DEHYDROGENASE"/>
    <property type="match status" value="1"/>
</dbReference>
<dbReference type="SUPFAM" id="SSF51905">
    <property type="entry name" value="FAD/NAD(P)-binding domain"/>
    <property type="match status" value="1"/>
</dbReference>
<dbReference type="InterPro" id="IPR038299">
    <property type="entry name" value="DAO_C_sf"/>
</dbReference>
<dbReference type="OrthoDB" id="9766796at2"/>
<evidence type="ECO:0000313" key="16">
    <source>
        <dbReference type="Proteomes" id="UP000320791"/>
    </source>
</evidence>
<evidence type="ECO:0000256" key="2">
    <source>
        <dbReference type="ARBA" id="ARBA00004496"/>
    </source>
</evidence>
<protein>
    <recommendedName>
        <fullName evidence="4 11">Glycerol-3-phosphate dehydrogenase</fullName>
        <ecNumber evidence="4 11">1.1.5.3</ecNumber>
    </recommendedName>
</protein>
<comment type="similarity">
    <text evidence="3 11">Belongs to the FAD-dependent glycerol-3-phosphate dehydrogenase family.</text>
</comment>
<dbReference type="PROSITE" id="PS00977">
    <property type="entry name" value="FAD_G3PDH_1"/>
    <property type="match status" value="1"/>
</dbReference>
<keyword evidence="5" id="KW-0963">Cytoplasm</keyword>
<name>A0A5C5ULC5_9CORY</name>
<comment type="cofactor">
    <cofactor evidence="1 11">
        <name>FAD</name>
        <dbReference type="ChEBI" id="CHEBI:57692"/>
    </cofactor>
</comment>
<dbReference type="InterPro" id="IPR031656">
    <property type="entry name" value="DAO_C"/>
</dbReference>
<feature type="domain" description="Alpha-glycerophosphate oxidase C-terminal" evidence="14">
    <location>
        <begin position="443"/>
        <end position="567"/>
    </location>
</feature>
<evidence type="ECO:0000256" key="3">
    <source>
        <dbReference type="ARBA" id="ARBA00007330"/>
    </source>
</evidence>
<keyword evidence="6 11" id="KW-0285">Flavoprotein</keyword>
<keyword evidence="7" id="KW-0319">Glycerol metabolism</keyword>
<dbReference type="InterPro" id="IPR006076">
    <property type="entry name" value="FAD-dep_OxRdtase"/>
</dbReference>
<dbReference type="GO" id="GO:0004368">
    <property type="term" value="F:glycerol-3-phosphate dehydrogenase (quinone) activity"/>
    <property type="evidence" value="ECO:0007669"/>
    <property type="project" value="UniProtKB-EC"/>
</dbReference>
<dbReference type="GO" id="GO:0046168">
    <property type="term" value="P:glycerol-3-phosphate catabolic process"/>
    <property type="evidence" value="ECO:0007669"/>
    <property type="project" value="TreeGrafter"/>
</dbReference>
<sequence>MVLNFVVQLTIDRVRVGCHTYWRPAKNQSIQLLYPRRACIVATVTKAAFNAEYFEQAWQQFETEHFDLVIIGGGSVGAGAALDAATRGLKVAVIEARDFAAGTSSRSSKMFHGGLRYLAMLDFRLVAESLRERELSMATLAPHLVKPLRFIFPLTHRVWERPYMASGFMLYDLMGGAKTVPMQKHLSHRGTKKIAPGLKDDVLVGGVRYFDTLVDDARHTMTVLRTAAEFGAVVRTSTQVVGFEKQGERVVGAGIIDSDTGRRTTVRASVFINATGVWNDEIEKLAGVTGKFTVHTSKGVHIVVPKSCLEAHAALTFVTEKSVLFVIPWGNYWIIGTTDTDWTLNLAEPAATRADIDYILEHINAKVRRPIGYDDIVGVFSGLRPLVEGSSDSTTNLSRNHAVARVAPGFVSVAGGKYTTYRVIGKDVVDKAAEDIPTPVPESVTESTPLLGADGYHALANQVPALAKRLGLREDQVEHLLGRYGSLIFEVLEPAQDNPELLQPLPHAEGYLQAEVVYAVTHEGAVHLEDILHRRLRVAMEYAHRGVDCAETVAELVAPLLGWDDAQTAKEIKVFKDRTEAALAAEKQLTDQKANEIATAVGDSRPDIDTSQDRYP</sequence>
<evidence type="ECO:0000256" key="8">
    <source>
        <dbReference type="ARBA" id="ARBA00022827"/>
    </source>
</evidence>
<evidence type="ECO:0000256" key="12">
    <source>
        <dbReference type="SAM" id="MobiDB-lite"/>
    </source>
</evidence>
<feature type="compositionally biased region" description="Basic and acidic residues" evidence="12">
    <location>
        <begin position="604"/>
        <end position="616"/>
    </location>
</feature>
<dbReference type="EC" id="1.1.5.3" evidence="4 11"/>
<dbReference type="AlphaFoldDB" id="A0A5C5ULC5"/>
<evidence type="ECO:0000256" key="1">
    <source>
        <dbReference type="ARBA" id="ARBA00001974"/>
    </source>
</evidence>
<feature type="domain" description="FAD dependent oxidoreductase" evidence="13">
    <location>
        <begin position="67"/>
        <end position="421"/>
    </location>
</feature>
<dbReference type="InterPro" id="IPR036188">
    <property type="entry name" value="FAD/NAD-bd_sf"/>
</dbReference>
<evidence type="ECO:0000256" key="7">
    <source>
        <dbReference type="ARBA" id="ARBA00022798"/>
    </source>
</evidence>
<dbReference type="Gene3D" id="3.30.9.10">
    <property type="entry name" value="D-Amino Acid Oxidase, subunit A, domain 2"/>
    <property type="match status" value="1"/>
</dbReference>
<dbReference type="SUPFAM" id="SSF54373">
    <property type="entry name" value="FAD-linked reductases, C-terminal domain"/>
    <property type="match status" value="1"/>
</dbReference>
<evidence type="ECO:0000313" key="15">
    <source>
        <dbReference type="EMBL" id="TWT26617.1"/>
    </source>
</evidence>
<dbReference type="Pfam" id="PF16901">
    <property type="entry name" value="DAO_C"/>
    <property type="match status" value="1"/>
</dbReference>